<sequence>MSLPKYFRSILWFSDFDKLSLETDRETILFQALEKGRMEHVNYLIQKLGRKALYDFAKKNAGRFSRKSILSFAKVIFA</sequence>
<name>A0A2H0Y017_UNCSA</name>
<evidence type="ECO:0000313" key="1">
    <source>
        <dbReference type="EMBL" id="PIS29778.1"/>
    </source>
</evidence>
<gene>
    <name evidence="1" type="ORF">COT42_04415</name>
</gene>
<reference evidence="1 2" key="1">
    <citation type="submission" date="2017-09" db="EMBL/GenBank/DDBJ databases">
        <title>Depth-based differentiation of microbial function through sediment-hosted aquifers and enrichment of novel symbionts in the deep terrestrial subsurface.</title>
        <authorList>
            <person name="Probst A.J."/>
            <person name="Ladd B."/>
            <person name="Jarett J.K."/>
            <person name="Geller-Mcgrath D.E."/>
            <person name="Sieber C.M."/>
            <person name="Emerson J.B."/>
            <person name="Anantharaman K."/>
            <person name="Thomas B.C."/>
            <person name="Malmstrom R."/>
            <person name="Stieglmeier M."/>
            <person name="Klingl A."/>
            <person name="Woyke T."/>
            <person name="Ryan C.M."/>
            <person name="Banfield J.F."/>
        </authorList>
    </citation>
    <scope>NUCLEOTIDE SEQUENCE [LARGE SCALE GENOMIC DNA]</scope>
    <source>
        <strain evidence="1">CG08_land_8_20_14_0_20_45_16</strain>
    </source>
</reference>
<accession>A0A2H0Y017</accession>
<organism evidence="1 2">
    <name type="scientific">Candidatus Saganbacteria bacterium CG08_land_8_20_14_0_20_45_16</name>
    <dbReference type="NCBI Taxonomy" id="2014293"/>
    <lineage>
        <taxon>Bacteria</taxon>
        <taxon>Bacillati</taxon>
        <taxon>Saganbacteria</taxon>
    </lineage>
</organism>
<comment type="caution">
    <text evidence="1">The sequence shown here is derived from an EMBL/GenBank/DDBJ whole genome shotgun (WGS) entry which is preliminary data.</text>
</comment>
<evidence type="ECO:0000313" key="2">
    <source>
        <dbReference type="Proteomes" id="UP000231343"/>
    </source>
</evidence>
<dbReference type="AlphaFoldDB" id="A0A2H0Y017"/>
<protein>
    <submittedName>
        <fullName evidence="1">Uncharacterized protein</fullName>
    </submittedName>
</protein>
<dbReference type="EMBL" id="PEYM01000072">
    <property type="protein sequence ID" value="PIS29778.1"/>
    <property type="molecule type" value="Genomic_DNA"/>
</dbReference>
<proteinExistence type="predicted"/>
<dbReference type="Proteomes" id="UP000231343">
    <property type="component" value="Unassembled WGS sequence"/>
</dbReference>